<name>A0ABT4BHG1_9ACTN</name>
<evidence type="ECO:0000313" key="1">
    <source>
        <dbReference type="EMBL" id="MCY1145422.1"/>
    </source>
</evidence>
<dbReference type="Proteomes" id="UP001151002">
    <property type="component" value="Unassembled WGS sequence"/>
</dbReference>
<reference evidence="1" key="1">
    <citation type="submission" date="2022-11" db="EMBL/GenBank/DDBJ databases">
        <authorList>
            <person name="Somphong A."/>
            <person name="Phongsopitanun W."/>
        </authorList>
    </citation>
    <scope>NUCLEOTIDE SEQUENCE</scope>
    <source>
        <strain evidence="1">Pm04-4</strain>
    </source>
</reference>
<accession>A0ABT4BHG1</accession>
<organism evidence="1 2">
    <name type="scientific">Paractinoplanes pyxinae</name>
    <dbReference type="NCBI Taxonomy" id="2997416"/>
    <lineage>
        <taxon>Bacteria</taxon>
        <taxon>Bacillati</taxon>
        <taxon>Actinomycetota</taxon>
        <taxon>Actinomycetes</taxon>
        <taxon>Micromonosporales</taxon>
        <taxon>Micromonosporaceae</taxon>
        <taxon>Paractinoplanes</taxon>
    </lineage>
</organism>
<gene>
    <name evidence="1" type="ORF">OWR29_46100</name>
</gene>
<dbReference type="EMBL" id="JAPNTZ010000026">
    <property type="protein sequence ID" value="MCY1145422.1"/>
    <property type="molecule type" value="Genomic_DNA"/>
</dbReference>
<protein>
    <submittedName>
        <fullName evidence="1">Uncharacterized protein</fullName>
    </submittedName>
</protein>
<comment type="caution">
    <text evidence="1">The sequence shown here is derived from an EMBL/GenBank/DDBJ whole genome shotgun (WGS) entry which is preliminary data.</text>
</comment>
<keyword evidence="2" id="KW-1185">Reference proteome</keyword>
<sequence>MPRATVSLRLDFDDAAPPAPNLVVRNTSPLKKEFIVEIREETVAPLGDAGLFDIDPDQTGVVQDPAVEMTGDVDALEEDWEF</sequence>
<dbReference type="RefSeq" id="WP_267570042.1">
    <property type="nucleotide sequence ID" value="NZ_JAPNTZ010000026.1"/>
</dbReference>
<evidence type="ECO:0000313" key="2">
    <source>
        <dbReference type="Proteomes" id="UP001151002"/>
    </source>
</evidence>
<proteinExistence type="predicted"/>